<proteinExistence type="predicted"/>
<dbReference type="InterPro" id="IPR016186">
    <property type="entry name" value="C-type_lectin-like/link_sf"/>
</dbReference>
<evidence type="ECO:0000313" key="1">
    <source>
        <dbReference type="EMBL" id="KAH3866498.1"/>
    </source>
</evidence>
<reference evidence="1" key="2">
    <citation type="submission" date="2020-11" db="EMBL/GenBank/DDBJ databases">
        <authorList>
            <person name="McCartney M.A."/>
            <person name="Auch B."/>
            <person name="Kono T."/>
            <person name="Mallez S."/>
            <person name="Becker A."/>
            <person name="Gohl D.M."/>
            <person name="Silverstein K.A.T."/>
            <person name="Koren S."/>
            <person name="Bechman K.B."/>
            <person name="Herman A."/>
            <person name="Abrahante J.E."/>
            <person name="Garbe J."/>
        </authorList>
    </citation>
    <scope>NUCLEOTIDE SEQUENCE</scope>
    <source>
        <strain evidence="1">Duluth1</strain>
        <tissue evidence="1">Whole animal</tissue>
    </source>
</reference>
<dbReference type="Proteomes" id="UP000828390">
    <property type="component" value="Unassembled WGS sequence"/>
</dbReference>
<dbReference type="EMBL" id="JAIWYP010000002">
    <property type="protein sequence ID" value="KAH3866498.1"/>
    <property type="molecule type" value="Genomic_DNA"/>
</dbReference>
<dbReference type="InterPro" id="IPR016187">
    <property type="entry name" value="CTDL_fold"/>
</dbReference>
<name>A0A9D4LXG8_DREPO</name>
<protein>
    <recommendedName>
        <fullName evidence="3">C-type lectin domain-containing protein</fullName>
    </recommendedName>
</protein>
<keyword evidence="2" id="KW-1185">Reference proteome</keyword>
<evidence type="ECO:0000313" key="2">
    <source>
        <dbReference type="Proteomes" id="UP000828390"/>
    </source>
</evidence>
<gene>
    <name evidence="1" type="ORF">DPMN_029562</name>
</gene>
<sequence>MMRLSSCDQGWIHFHDSCYYFALDKLVTYRGAEELCEKVDADIVLPNDAAEDEFIVGQLSLAAGDGKDSAVLRCSI</sequence>
<comment type="caution">
    <text evidence="1">The sequence shown here is derived from an EMBL/GenBank/DDBJ whole genome shotgun (WGS) entry which is preliminary data.</text>
</comment>
<dbReference type="SUPFAM" id="SSF56436">
    <property type="entry name" value="C-type lectin-like"/>
    <property type="match status" value="1"/>
</dbReference>
<accession>A0A9D4LXG8</accession>
<organism evidence="1 2">
    <name type="scientific">Dreissena polymorpha</name>
    <name type="common">Zebra mussel</name>
    <name type="synonym">Mytilus polymorpha</name>
    <dbReference type="NCBI Taxonomy" id="45954"/>
    <lineage>
        <taxon>Eukaryota</taxon>
        <taxon>Metazoa</taxon>
        <taxon>Spiralia</taxon>
        <taxon>Lophotrochozoa</taxon>
        <taxon>Mollusca</taxon>
        <taxon>Bivalvia</taxon>
        <taxon>Autobranchia</taxon>
        <taxon>Heteroconchia</taxon>
        <taxon>Euheterodonta</taxon>
        <taxon>Imparidentia</taxon>
        <taxon>Neoheterodontei</taxon>
        <taxon>Myida</taxon>
        <taxon>Dreissenoidea</taxon>
        <taxon>Dreissenidae</taxon>
        <taxon>Dreissena</taxon>
    </lineage>
</organism>
<dbReference type="Gene3D" id="3.10.100.10">
    <property type="entry name" value="Mannose-Binding Protein A, subunit A"/>
    <property type="match status" value="1"/>
</dbReference>
<dbReference type="AlphaFoldDB" id="A0A9D4LXG8"/>
<evidence type="ECO:0008006" key="3">
    <source>
        <dbReference type="Google" id="ProtNLM"/>
    </source>
</evidence>
<reference evidence="1" key="1">
    <citation type="journal article" date="2019" name="bioRxiv">
        <title>The Genome of the Zebra Mussel, Dreissena polymorpha: A Resource for Invasive Species Research.</title>
        <authorList>
            <person name="McCartney M.A."/>
            <person name="Auch B."/>
            <person name="Kono T."/>
            <person name="Mallez S."/>
            <person name="Zhang Y."/>
            <person name="Obille A."/>
            <person name="Becker A."/>
            <person name="Abrahante J.E."/>
            <person name="Garbe J."/>
            <person name="Badalamenti J.P."/>
            <person name="Herman A."/>
            <person name="Mangelson H."/>
            <person name="Liachko I."/>
            <person name="Sullivan S."/>
            <person name="Sone E.D."/>
            <person name="Koren S."/>
            <person name="Silverstein K.A.T."/>
            <person name="Beckman K.B."/>
            <person name="Gohl D.M."/>
        </authorList>
    </citation>
    <scope>NUCLEOTIDE SEQUENCE</scope>
    <source>
        <strain evidence="1">Duluth1</strain>
        <tissue evidence="1">Whole animal</tissue>
    </source>
</reference>